<accession>A0A9D1WHK8</accession>
<evidence type="ECO:0000256" key="6">
    <source>
        <dbReference type="SAM" id="Phobius"/>
    </source>
</evidence>
<dbReference type="Pfam" id="PF07690">
    <property type="entry name" value="MFS_1"/>
    <property type="match status" value="1"/>
</dbReference>
<dbReference type="CDD" id="cd17489">
    <property type="entry name" value="MFS_YfcJ_like"/>
    <property type="match status" value="1"/>
</dbReference>
<evidence type="ECO:0000256" key="2">
    <source>
        <dbReference type="ARBA" id="ARBA00022448"/>
    </source>
</evidence>
<dbReference type="InterPro" id="IPR020846">
    <property type="entry name" value="MFS_dom"/>
</dbReference>
<gene>
    <name evidence="8" type="ORF">IAA45_01115</name>
</gene>
<evidence type="ECO:0000313" key="9">
    <source>
        <dbReference type="Proteomes" id="UP000886817"/>
    </source>
</evidence>
<reference evidence="8" key="2">
    <citation type="submission" date="2021-04" db="EMBL/GenBank/DDBJ databases">
        <authorList>
            <person name="Gilroy R."/>
        </authorList>
    </citation>
    <scope>NUCLEOTIDE SEQUENCE</scope>
    <source>
        <strain evidence="8">ChiSjej1B19-8411</strain>
    </source>
</reference>
<evidence type="ECO:0000313" key="8">
    <source>
        <dbReference type="EMBL" id="HIX58307.1"/>
    </source>
</evidence>
<proteinExistence type="predicted"/>
<evidence type="ECO:0000256" key="3">
    <source>
        <dbReference type="ARBA" id="ARBA00022692"/>
    </source>
</evidence>
<feature type="transmembrane region" description="Helical" evidence="6">
    <location>
        <begin position="75"/>
        <end position="92"/>
    </location>
</feature>
<dbReference type="SUPFAM" id="SSF103473">
    <property type="entry name" value="MFS general substrate transporter"/>
    <property type="match status" value="1"/>
</dbReference>
<dbReference type="InterPro" id="IPR036259">
    <property type="entry name" value="MFS_trans_sf"/>
</dbReference>
<comment type="subcellular location">
    <subcellularLocation>
        <location evidence="1">Cell membrane</location>
        <topology evidence="1">Multi-pass membrane protein</topology>
    </subcellularLocation>
</comment>
<feature type="transmembrane region" description="Helical" evidence="6">
    <location>
        <begin position="380"/>
        <end position="399"/>
    </location>
</feature>
<keyword evidence="4 6" id="KW-1133">Transmembrane helix</keyword>
<feature type="transmembrane region" description="Helical" evidence="6">
    <location>
        <begin position="316"/>
        <end position="342"/>
    </location>
</feature>
<sequence>MKSNIYSKDILLVLAASFFYMASPMLVTPLITGFTESISSSAALMGIVGGMMNLCSLTCRPLAGNLADKMSKYRVSLIGAILMSAACAGYIMAPNAVVVLVSRIVNGVGFACCSVCMATWMSNMLPKDKIGSGMGFYGTMNALAMAVAPAIGVSAYQMFGYRVSFFIALTFSVAIIIVIQFIRDKGKPENVSKSMDDEGVSGVSYNRPAVSAKNRRKKRPIQLIDKKVVPIALIIMLFAIPYCATQSFLVTYAEVRNLDITVSMFFPSYAVVLIVLRLSLRNLFDKLPFRTFLMASSASLLLAIICLAEMRNNGMMFLASFFLAGGYGIMSSVCQSTAILLAGKEKRGLANSTYYIGLDLGMALGPMIGGVLYGQLDIALFYPALLMAVPLVGAVYAVAGKGLREK</sequence>
<dbReference type="Gene3D" id="1.20.1250.20">
    <property type="entry name" value="MFS general substrate transporter like domains"/>
    <property type="match status" value="1"/>
</dbReference>
<feature type="transmembrane region" description="Helical" evidence="6">
    <location>
        <begin position="354"/>
        <end position="374"/>
    </location>
</feature>
<feature type="transmembrane region" description="Helical" evidence="6">
    <location>
        <begin position="12"/>
        <end position="31"/>
    </location>
</feature>
<keyword evidence="5 6" id="KW-0472">Membrane</keyword>
<name>A0A9D1WHK8_9FIRM</name>
<keyword evidence="2" id="KW-0813">Transport</keyword>
<feature type="transmembrane region" description="Helical" evidence="6">
    <location>
        <begin position="104"/>
        <end position="122"/>
    </location>
</feature>
<feature type="transmembrane region" description="Helical" evidence="6">
    <location>
        <begin position="163"/>
        <end position="182"/>
    </location>
</feature>
<evidence type="ECO:0000256" key="5">
    <source>
        <dbReference type="ARBA" id="ARBA00023136"/>
    </source>
</evidence>
<dbReference type="PANTHER" id="PTHR23531:SF1">
    <property type="entry name" value="QUINOLENE RESISTANCE PROTEIN NORA"/>
    <property type="match status" value="1"/>
</dbReference>
<reference evidence="8" key="1">
    <citation type="journal article" date="2021" name="PeerJ">
        <title>Extensive microbial diversity within the chicken gut microbiome revealed by metagenomics and culture.</title>
        <authorList>
            <person name="Gilroy R."/>
            <person name="Ravi A."/>
            <person name="Getino M."/>
            <person name="Pursley I."/>
            <person name="Horton D.L."/>
            <person name="Alikhan N.F."/>
            <person name="Baker D."/>
            <person name="Gharbi K."/>
            <person name="Hall N."/>
            <person name="Watson M."/>
            <person name="Adriaenssens E.M."/>
            <person name="Foster-Nyarko E."/>
            <person name="Jarju S."/>
            <person name="Secka A."/>
            <person name="Antonio M."/>
            <person name="Oren A."/>
            <person name="Chaudhuri R.R."/>
            <person name="La Ragione R."/>
            <person name="Hildebrand F."/>
            <person name="Pallen M.J."/>
        </authorList>
    </citation>
    <scope>NUCLEOTIDE SEQUENCE</scope>
    <source>
        <strain evidence="8">ChiSjej1B19-8411</strain>
    </source>
</reference>
<dbReference type="GO" id="GO:0022857">
    <property type="term" value="F:transmembrane transporter activity"/>
    <property type="evidence" value="ECO:0007669"/>
    <property type="project" value="InterPro"/>
</dbReference>
<organism evidence="8 9">
    <name type="scientific">Candidatus Blautia gallistercoris</name>
    <dbReference type="NCBI Taxonomy" id="2838490"/>
    <lineage>
        <taxon>Bacteria</taxon>
        <taxon>Bacillati</taxon>
        <taxon>Bacillota</taxon>
        <taxon>Clostridia</taxon>
        <taxon>Lachnospirales</taxon>
        <taxon>Lachnospiraceae</taxon>
        <taxon>Blautia</taxon>
    </lineage>
</organism>
<feature type="transmembrane region" description="Helical" evidence="6">
    <location>
        <begin position="134"/>
        <end position="157"/>
    </location>
</feature>
<feature type="transmembrane region" description="Helical" evidence="6">
    <location>
        <begin position="43"/>
        <end position="63"/>
    </location>
</feature>
<dbReference type="EMBL" id="DXEX01000030">
    <property type="protein sequence ID" value="HIX58307.1"/>
    <property type="molecule type" value="Genomic_DNA"/>
</dbReference>
<evidence type="ECO:0000256" key="4">
    <source>
        <dbReference type="ARBA" id="ARBA00022989"/>
    </source>
</evidence>
<dbReference type="InterPro" id="IPR052714">
    <property type="entry name" value="MFS_Exporter"/>
</dbReference>
<dbReference type="InterPro" id="IPR011701">
    <property type="entry name" value="MFS"/>
</dbReference>
<dbReference type="PANTHER" id="PTHR23531">
    <property type="entry name" value="QUINOLENE RESISTANCE PROTEIN NORA"/>
    <property type="match status" value="1"/>
</dbReference>
<dbReference type="PROSITE" id="PS50850">
    <property type="entry name" value="MFS"/>
    <property type="match status" value="1"/>
</dbReference>
<feature type="transmembrane region" description="Helical" evidence="6">
    <location>
        <begin position="228"/>
        <end position="248"/>
    </location>
</feature>
<evidence type="ECO:0000259" key="7">
    <source>
        <dbReference type="PROSITE" id="PS50850"/>
    </source>
</evidence>
<comment type="caution">
    <text evidence="8">The sequence shown here is derived from an EMBL/GenBank/DDBJ whole genome shotgun (WGS) entry which is preliminary data.</text>
</comment>
<dbReference type="AlphaFoldDB" id="A0A9D1WHK8"/>
<protein>
    <submittedName>
        <fullName evidence="8">MFS transporter</fullName>
    </submittedName>
</protein>
<evidence type="ECO:0000256" key="1">
    <source>
        <dbReference type="ARBA" id="ARBA00004651"/>
    </source>
</evidence>
<feature type="transmembrane region" description="Helical" evidence="6">
    <location>
        <begin position="260"/>
        <end position="280"/>
    </location>
</feature>
<feature type="transmembrane region" description="Helical" evidence="6">
    <location>
        <begin position="292"/>
        <end position="310"/>
    </location>
</feature>
<keyword evidence="3 6" id="KW-0812">Transmembrane</keyword>
<dbReference type="Proteomes" id="UP000886817">
    <property type="component" value="Unassembled WGS sequence"/>
</dbReference>
<feature type="domain" description="Major facilitator superfamily (MFS) profile" evidence="7">
    <location>
        <begin position="9"/>
        <end position="402"/>
    </location>
</feature>
<dbReference type="GO" id="GO:0005886">
    <property type="term" value="C:plasma membrane"/>
    <property type="evidence" value="ECO:0007669"/>
    <property type="project" value="UniProtKB-SubCell"/>
</dbReference>